<protein>
    <submittedName>
        <fullName evidence="1">Uncharacterized protein</fullName>
    </submittedName>
</protein>
<reference evidence="1" key="1">
    <citation type="submission" date="2017-05" db="UniProtKB">
        <authorList>
            <consortium name="EnsemblMetazoa"/>
        </authorList>
    </citation>
    <scope>IDENTIFICATION</scope>
</reference>
<sequence>ILFITVVFNRLK</sequence>
<organism evidence="1">
    <name type="scientific">Amphimedon queenslandica</name>
    <name type="common">Sponge</name>
    <dbReference type="NCBI Taxonomy" id="400682"/>
    <lineage>
        <taxon>Eukaryota</taxon>
        <taxon>Metazoa</taxon>
        <taxon>Porifera</taxon>
        <taxon>Demospongiae</taxon>
        <taxon>Heteroscleromorpha</taxon>
        <taxon>Haplosclerida</taxon>
        <taxon>Niphatidae</taxon>
        <taxon>Amphimedon</taxon>
    </lineage>
</organism>
<evidence type="ECO:0000313" key="1">
    <source>
        <dbReference type="EnsemblMetazoa" id="Aqu2.1.42429_001"/>
    </source>
</evidence>
<dbReference type="InParanoid" id="A0A1X7VRA2"/>
<name>A0A1X7VRA2_AMPQE</name>
<dbReference type="EnsemblMetazoa" id="Aqu2.1.42429_001">
    <property type="protein sequence ID" value="Aqu2.1.42429_001"/>
    <property type="gene ID" value="Aqu2.1.42429"/>
</dbReference>
<proteinExistence type="predicted"/>
<accession>A0A1X7VRA2</accession>